<feature type="domain" description="Lipid-binding serum glycoprotein N-terminal" evidence="4">
    <location>
        <begin position="120"/>
        <end position="346"/>
    </location>
</feature>
<organism evidence="6 7">
    <name type="scientific">Setaria digitata</name>
    <dbReference type="NCBI Taxonomy" id="48799"/>
    <lineage>
        <taxon>Eukaryota</taxon>
        <taxon>Metazoa</taxon>
        <taxon>Ecdysozoa</taxon>
        <taxon>Nematoda</taxon>
        <taxon>Chromadorea</taxon>
        <taxon>Rhabditida</taxon>
        <taxon>Spirurina</taxon>
        <taxon>Spiruromorpha</taxon>
        <taxon>Filarioidea</taxon>
        <taxon>Setariidae</taxon>
        <taxon>Setaria</taxon>
    </lineage>
</organism>
<dbReference type="GO" id="GO:0008289">
    <property type="term" value="F:lipid binding"/>
    <property type="evidence" value="ECO:0007669"/>
    <property type="project" value="InterPro"/>
</dbReference>
<dbReference type="Gene3D" id="3.15.20.10">
    <property type="entry name" value="Bactericidal permeability-increasing protein, domain 2"/>
    <property type="match status" value="1"/>
</dbReference>
<evidence type="ECO:0000259" key="4">
    <source>
        <dbReference type="SMART" id="SM00328"/>
    </source>
</evidence>
<evidence type="ECO:0000259" key="5">
    <source>
        <dbReference type="SMART" id="SM00329"/>
    </source>
</evidence>
<name>A0A915PVA3_9BILA</name>
<dbReference type="SMART" id="SM00329">
    <property type="entry name" value="BPI2"/>
    <property type="match status" value="1"/>
</dbReference>
<dbReference type="InterPro" id="IPR017943">
    <property type="entry name" value="Bactericidal_perm-incr_a/b_dom"/>
</dbReference>
<dbReference type="Proteomes" id="UP000887581">
    <property type="component" value="Unplaced"/>
</dbReference>
<accession>A0A915PVA3</accession>
<proteinExistence type="inferred from homology"/>
<feature type="domain" description="Lipid-binding serum glycoprotein C-terminal" evidence="5">
    <location>
        <begin position="677"/>
        <end position="944"/>
    </location>
</feature>
<dbReference type="SUPFAM" id="SSF55394">
    <property type="entry name" value="Bactericidal permeability-increasing protein, BPI"/>
    <property type="match status" value="2"/>
</dbReference>
<dbReference type="PANTHER" id="PTHR10504:SF144">
    <property type="entry name" value="BPI1 DOMAIN-CONTAINING PROTEIN"/>
    <property type="match status" value="1"/>
</dbReference>
<comment type="similarity">
    <text evidence="1">Belongs to the BPI/LBP/Plunc superfamily. BPI/LBP family.</text>
</comment>
<reference evidence="7" key="1">
    <citation type="submission" date="2022-11" db="UniProtKB">
        <authorList>
            <consortium name="WormBaseParasite"/>
        </authorList>
    </citation>
    <scope>IDENTIFICATION</scope>
</reference>
<dbReference type="PANTHER" id="PTHR10504">
    <property type="entry name" value="BACTERICIDAL PERMEABILITY-INCREASING BPI PROTEIN-RELATED"/>
    <property type="match status" value="1"/>
</dbReference>
<evidence type="ECO:0000313" key="7">
    <source>
        <dbReference type="WBParaSite" id="sdigi.contig354.g7691.t1"/>
    </source>
</evidence>
<dbReference type="SMART" id="SM00328">
    <property type="entry name" value="BPI1"/>
    <property type="match status" value="1"/>
</dbReference>
<dbReference type="Pfam" id="PF02886">
    <property type="entry name" value="LBP_BPI_CETP_C"/>
    <property type="match status" value="2"/>
</dbReference>
<evidence type="ECO:0000256" key="1">
    <source>
        <dbReference type="ARBA" id="ARBA00007292"/>
    </source>
</evidence>
<evidence type="ECO:0000313" key="6">
    <source>
        <dbReference type="Proteomes" id="UP000887581"/>
    </source>
</evidence>
<dbReference type="AlphaFoldDB" id="A0A915PVA3"/>
<dbReference type="Gene3D" id="3.15.10.10">
    <property type="entry name" value="Bactericidal permeability-increasing protein, domain 1"/>
    <property type="match status" value="1"/>
</dbReference>
<keyword evidence="6" id="KW-1185">Reference proteome</keyword>
<dbReference type="InterPro" id="IPR001124">
    <property type="entry name" value="Lipid-bd_serum_glycop_C"/>
</dbReference>
<dbReference type="GO" id="GO:0005615">
    <property type="term" value="C:extracellular space"/>
    <property type="evidence" value="ECO:0007669"/>
    <property type="project" value="TreeGrafter"/>
</dbReference>
<sequence length="957" mass="104732">MEVIIWKCSTATNIIIDVTDAIPSIDKMDFSTEQRKEQESVRQSRGAGFRKVIGTPPGSITYINRAPPKVPQRVVDTRGYYGKASPMVSIGGAGRVIMVQPTDFNPELRGQYGNPGIKVRLNQRAFQYLATLATSIVNREIVRVSIPDIRQEIEEISGEITVCNIYVSNYRPPACLYIFPAPPNMIIINLEDFDVGVSGNLFGMGKLLIPIKLYGIAHANFYHISATISLSLFRSVYGTPQIVVSGCDIKVPFADVCIQDGGLFGDIANLLFRQETSEKIRKMLPSRICGMLPDLVNTRVNPMLSRLPQSVSFNQIASLFTGLLGSSIPAHCFSPMCQARLATMRPPIPGNAPALPPRNPPSPAFVSGGRGAVGGVRANTARGVAFSAVVPQMQAKFKSSFGTGGGRTKAFGAAANGNVGTRIGTQVQRGSPLVPQSQVQYFSQPHQKLFIPFGNSFARIRRAITRNEVVQSNMLHNNTEEEEKQRTVILQLIPRVPEVLPEQRLKEIPKLTNEKNPSLRVMPHLATQNPLSDFAGLKETNHSGAILSSIKQNRSAVRGVPVAKAGGYSKLPAGPNFRAPYQPVGAVGVAGGFMAQINDPCASCPPSALSRDSFGATQNLIKQQFDLRKLADLVLQAQLMRTYATFHDFTLDLYGEFSPYGRGGTPFSPFPMQWPLTVGGLMIEFMISDFTFNSLLYWMHRNNFLSFRVGPETPGIGPLLTTTCDISSDYPEEDFENESLLFRLLRLSQRRRHYRLRHQQRSKRQATAGDNSGASSTGGLGDLADLGICIGDIIPAIKERHPNRTLALVIRTVRAPSITLSGRFGGSAQINLIVFVDIYLDQTDLRVGSLTVTVIADIMLRIIGNRIIGNASLPVLKLDDQFQNLGLQQDALENLASLAKDMILRAANQELNRGVEVSLPTATLPINIISPQIRIVDRAFYIGTDFTVGPTIMQMIS</sequence>
<feature type="compositionally biased region" description="Basic residues" evidence="3">
    <location>
        <begin position="755"/>
        <end position="764"/>
    </location>
</feature>
<keyword evidence="2" id="KW-1015">Disulfide bond</keyword>
<protein>
    <submittedName>
        <fullName evidence="7">Lipid-binding serum glycoprotein C-terminal domain-containing protein</fullName>
    </submittedName>
</protein>
<dbReference type="WBParaSite" id="sdigi.contig354.g7691.t1">
    <property type="protein sequence ID" value="sdigi.contig354.g7691.t1"/>
    <property type="gene ID" value="sdigi.contig354.g7691"/>
</dbReference>
<dbReference type="InterPro" id="IPR032942">
    <property type="entry name" value="BPI/LBP/Plunc"/>
</dbReference>
<evidence type="ECO:0000256" key="3">
    <source>
        <dbReference type="SAM" id="MobiDB-lite"/>
    </source>
</evidence>
<feature type="region of interest" description="Disordered" evidence="3">
    <location>
        <begin position="755"/>
        <end position="776"/>
    </location>
</feature>
<evidence type="ECO:0000256" key="2">
    <source>
        <dbReference type="ARBA" id="ARBA00023157"/>
    </source>
</evidence>
<dbReference type="InterPro" id="IPR017942">
    <property type="entry name" value="Lipid-bd_serum_glycop_N"/>
</dbReference>